<name>A0ABQ2AHB9_9BACT</name>
<feature type="domain" description="Amidohydrolase-related" evidence="1">
    <location>
        <begin position="101"/>
        <end position="442"/>
    </location>
</feature>
<dbReference type="SUPFAM" id="SSF51338">
    <property type="entry name" value="Composite domain of metallo-dependent hydrolases"/>
    <property type="match status" value="1"/>
</dbReference>
<dbReference type="InterPro" id="IPR057744">
    <property type="entry name" value="OTAase-like"/>
</dbReference>
<sequence>MLFMNHLFNQLQAIASAYLEIKIKFICWALLLVGLTFNGQAQVLLPPSEVALLRPEAVFDGQDLHAGWVVLVEGEKITAVGPASQVTQPPGARTYDLPGLTLLPGLIEGHSHLLLHPYNETSWNDQVLLESQALRVARATAHATRTLLAGFTTARDLGTEGAGYADVGLKQAISQGIIPGPRLLVATRALVATGSYGPKLSVDADVPQGAQEADGVDGIIRAVREQIGKGADLIKVYADYRWGADGSSQPTFSQDELTLIVQTARSSGRGVVAHATTPEGMRRAILAGVETIEHGDNGTPEIFALMKKRGVALCPTVAANDAISRYRGWQPGQVPLPPRLQQKHESMAAALKAGVPLAMGGDVGVFTHGDNAREMELLVRDYGLTPLQVLRQATSGNAQIFHLADRGRIRAGLLADLVAVAGDPTQDVAALRQVRLVMKGGVLYKQP</sequence>
<keyword evidence="3" id="KW-1185">Reference proteome</keyword>
<dbReference type="Proteomes" id="UP000637774">
    <property type="component" value="Unassembled WGS sequence"/>
</dbReference>
<dbReference type="CDD" id="cd01299">
    <property type="entry name" value="Met_dep_hydrolase_A"/>
    <property type="match status" value="1"/>
</dbReference>
<dbReference type="InterPro" id="IPR006680">
    <property type="entry name" value="Amidohydro-rel"/>
</dbReference>
<dbReference type="Gene3D" id="2.30.40.10">
    <property type="entry name" value="Urease, subunit C, domain 1"/>
    <property type="match status" value="1"/>
</dbReference>
<dbReference type="InterPro" id="IPR051781">
    <property type="entry name" value="Metallo-dep_Hydrolase"/>
</dbReference>
<evidence type="ECO:0000259" key="1">
    <source>
        <dbReference type="Pfam" id="PF01979"/>
    </source>
</evidence>
<comment type="caution">
    <text evidence="2">The sequence shown here is derived from an EMBL/GenBank/DDBJ whole genome shotgun (WGS) entry which is preliminary data.</text>
</comment>
<dbReference type="Gene3D" id="3.20.20.140">
    <property type="entry name" value="Metal-dependent hydrolases"/>
    <property type="match status" value="1"/>
</dbReference>
<dbReference type="Pfam" id="PF01979">
    <property type="entry name" value="Amidohydro_1"/>
    <property type="match status" value="1"/>
</dbReference>
<dbReference type="SUPFAM" id="SSF51556">
    <property type="entry name" value="Metallo-dependent hydrolases"/>
    <property type="match status" value="1"/>
</dbReference>
<evidence type="ECO:0000313" key="2">
    <source>
        <dbReference type="EMBL" id="GGH91251.1"/>
    </source>
</evidence>
<evidence type="ECO:0000313" key="3">
    <source>
        <dbReference type="Proteomes" id="UP000637774"/>
    </source>
</evidence>
<dbReference type="PANTHER" id="PTHR43135">
    <property type="entry name" value="ALPHA-D-RIBOSE 1-METHYLPHOSPHONATE 5-TRIPHOSPHATE DIPHOSPHATASE"/>
    <property type="match status" value="1"/>
</dbReference>
<dbReference type="EMBL" id="BMGY01000067">
    <property type="protein sequence ID" value="GGH91251.1"/>
    <property type="molecule type" value="Genomic_DNA"/>
</dbReference>
<organism evidence="2 3">
    <name type="scientific">Hymenobacter frigidus</name>
    <dbReference type="NCBI Taxonomy" id="1524095"/>
    <lineage>
        <taxon>Bacteria</taxon>
        <taxon>Pseudomonadati</taxon>
        <taxon>Bacteroidota</taxon>
        <taxon>Cytophagia</taxon>
        <taxon>Cytophagales</taxon>
        <taxon>Hymenobacteraceae</taxon>
        <taxon>Hymenobacter</taxon>
    </lineage>
</organism>
<dbReference type="InterPro" id="IPR011059">
    <property type="entry name" value="Metal-dep_hydrolase_composite"/>
</dbReference>
<accession>A0ABQ2AHB9</accession>
<proteinExistence type="predicted"/>
<dbReference type="InterPro" id="IPR032466">
    <property type="entry name" value="Metal_Hydrolase"/>
</dbReference>
<protein>
    <recommendedName>
        <fullName evidence="1">Amidohydrolase-related domain-containing protein</fullName>
    </recommendedName>
</protein>
<dbReference type="PANTHER" id="PTHR43135:SF3">
    <property type="entry name" value="ALPHA-D-RIBOSE 1-METHYLPHOSPHONATE 5-TRIPHOSPHATE DIPHOSPHATASE"/>
    <property type="match status" value="1"/>
</dbReference>
<reference evidence="3" key="1">
    <citation type="journal article" date="2019" name="Int. J. Syst. Evol. Microbiol.">
        <title>The Global Catalogue of Microorganisms (GCM) 10K type strain sequencing project: providing services to taxonomists for standard genome sequencing and annotation.</title>
        <authorList>
            <consortium name="The Broad Institute Genomics Platform"/>
            <consortium name="The Broad Institute Genome Sequencing Center for Infectious Disease"/>
            <person name="Wu L."/>
            <person name="Ma J."/>
        </authorList>
    </citation>
    <scope>NUCLEOTIDE SEQUENCE [LARGE SCALE GENOMIC DNA]</scope>
    <source>
        <strain evidence="3">CGMCC 1.14966</strain>
    </source>
</reference>
<gene>
    <name evidence="2" type="ORF">GCM10011495_38940</name>
</gene>